<proteinExistence type="predicted"/>
<gene>
    <name evidence="2" type="ORF">OPV22_015837</name>
</gene>
<accession>A0AAV8RF41</accession>
<reference evidence="2 3" key="1">
    <citation type="submission" date="2022-12" db="EMBL/GenBank/DDBJ databases">
        <title>Chromosome-scale assembly of the Ensete ventricosum genome.</title>
        <authorList>
            <person name="Dussert Y."/>
            <person name="Stocks J."/>
            <person name="Wendawek A."/>
            <person name="Woldeyes F."/>
            <person name="Nichols R.A."/>
            <person name="Borrell J.S."/>
        </authorList>
    </citation>
    <scope>NUCLEOTIDE SEQUENCE [LARGE SCALE GENOMIC DNA]</scope>
    <source>
        <strain evidence="3">cv. Maze</strain>
        <tissue evidence="2">Seeds</tissue>
    </source>
</reference>
<name>A0AAV8RF41_ENSVE</name>
<dbReference type="EMBL" id="JAQQAF010000004">
    <property type="protein sequence ID" value="KAJ8494116.1"/>
    <property type="molecule type" value="Genomic_DNA"/>
</dbReference>
<feature type="region of interest" description="Disordered" evidence="1">
    <location>
        <begin position="1"/>
        <end position="85"/>
    </location>
</feature>
<comment type="caution">
    <text evidence="2">The sequence shown here is derived from an EMBL/GenBank/DDBJ whole genome shotgun (WGS) entry which is preliminary data.</text>
</comment>
<evidence type="ECO:0000313" key="2">
    <source>
        <dbReference type="EMBL" id="KAJ8494116.1"/>
    </source>
</evidence>
<evidence type="ECO:0000313" key="3">
    <source>
        <dbReference type="Proteomes" id="UP001222027"/>
    </source>
</evidence>
<protein>
    <submittedName>
        <fullName evidence="2">Uncharacterized protein</fullName>
    </submittedName>
</protein>
<sequence length="195" mass="21331">MPDFVNNGQDPFRDLVKDERLSDTGLKPSSPDNRSPTEAVAELLRRPPLVAPSSADGDSGRQCVDQGECGEEPPRRRSSKGEGLVESQSLRVALEKLAQCLKVLSMRGKDGDGAVAELMSGRWSLLPEREEASKYDMLFRDDNEGQGMAFKKEDTGAVMQLLHLKALGAMLISTAAIIHRSPEALNFKFKFDAPS</sequence>
<evidence type="ECO:0000256" key="1">
    <source>
        <dbReference type="SAM" id="MobiDB-lite"/>
    </source>
</evidence>
<keyword evidence="3" id="KW-1185">Reference proteome</keyword>
<dbReference type="Proteomes" id="UP001222027">
    <property type="component" value="Unassembled WGS sequence"/>
</dbReference>
<dbReference type="AlphaFoldDB" id="A0AAV8RF41"/>
<organism evidence="2 3">
    <name type="scientific">Ensete ventricosum</name>
    <name type="common">Abyssinian banana</name>
    <name type="synonym">Musa ensete</name>
    <dbReference type="NCBI Taxonomy" id="4639"/>
    <lineage>
        <taxon>Eukaryota</taxon>
        <taxon>Viridiplantae</taxon>
        <taxon>Streptophyta</taxon>
        <taxon>Embryophyta</taxon>
        <taxon>Tracheophyta</taxon>
        <taxon>Spermatophyta</taxon>
        <taxon>Magnoliopsida</taxon>
        <taxon>Liliopsida</taxon>
        <taxon>Zingiberales</taxon>
        <taxon>Musaceae</taxon>
        <taxon>Ensete</taxon>
    </lineage>
</organism>
<feature type="compositionally biased region" description="Basic and acidic residues" evidence="1">
    <location>
        <begin position="11"/>
        <end position="22"/>
    </location>
</feature>